<accession>A0AAU9NCW6</accession>
<name>A0AAU9NCW6_9ASTR</name>
<evidence type="ECO:0000313" key="3">
    <source>
        <dbReference type="Proteomes" id="UP001157418"/>
    </source>
</evidence>
<keyword evidence="1" id="KW-0472">Membrane</keyword>
<sequence length="177" mass="19670">MMRNFHTFPSHNPDNSLLKLHPFCVSGFGFNSFCEWKKRGSNLLPNRAVESDSEFEFDPDKAREALRNLDLQLDLISQKQTNPVPKIKASNPSPYGTTVEATKDLQDTGSFLPYAAFGLLIFSIFYNILFINVIKPSVDGPQGEVSPAGLSIMKQILKAELLPSIQLSPSPEVSVQQ</sequence>
<evidence type="ECO:0000256" key="1">
    <source>
        <dbReference type="SAM" id="Phobius"/>
    </source>
</evidence>
<keyword evidence="3" id="KW-1185">Reference proteome</keyword>
<proteinExistence type="predicted"/>
<dbReference type="AlphaFoldDB" id="A0AAU9NCW6"/>
<reference evidence="2 3" key="1">
    <citation type="submission" date="2022-01" db="EMBL/GenBank/DDBJ databases">
        <authorList>
            <person name="Xiong W."/>
            <person name="Schranz E."/>
        </authorList>
    </citation>
    <scope>NUCLEOTIDE SEQUENCE [LARGE SCALE GENOMIC DNA]</scope>
</reference>
<keyword evidence="1" id="KW-0812">Transmembrane</keyword>
<protein>
    <submittedName>
        <fullName evidence="2">Uncharacterized protein</fullName>
    </submittedName>
</protein>
<dbReference type="EMBL" id="CAKMRJ010004445">
    <property type="protein sequence ID" value="CAH1435979.1"/>
    <property type="molecule type" value="Genomic_DNA"/>
</dbReference>
<keyword evidence="1" id="KW-1133">Transmembrane helix</keyword>
<comment type="caution">
    <text evidence="2">The sequence shown here is derived from an EMBL/GenBank/DDBJ whole genome shotgun (WGS) entry which is preliminary data.</text>
</comment>
<gene>
    <name evidence="2" type="ORF">LVIROSA_LOCUS22374</name>
</gene>
<dbReference type="PANTHER" id="PTHR37716">
    <property type="entry name" value="OS07G0568900 PROTEIN"/>
    <property type="match status" value="1"/>
</dbReference>
<dbReference type="Proteomes" id="UP001157418">
    <property type="component" value="Unassembled WGS sequence"/>
</dbReference>
<feature type="transmembrane region" description="Helical" evidence="1">
    <location>
        <begin position="111"/>
        <end position="134"/>
    </location>
</feature>
<dbReference type="GO" id="GO:0009535">
    <property type="term" value="C:chloroplast thylakoid membrane"/>
    <property type="evidence" value="ECO:0007669"/>
    <property type="project" value="TreeGrafter"/>
</dbReference>
<organism evidence="2 3">
    <name type="scientific">Lactuca virosa</name>
    <dbReference type="NCBI Taxonomy" id="75947"/>
    <lineage>
        <taxon>Eukaryota</taxon>
        <taxon>Viridiplantae</taxon>
        <taxon>Streptophyta</taxon>
        <taxon>Embryophyta</taxon>
        <taxon>Tracheophyta</taxon>
        <taxon>Spermatophyta</taxon>
        <taxon>Magnoliopsida</taxon>
        <taxon>eudicotyledons</taxon>
        <taxon>Gunneridae</taxon>
        <taxon>Pentapetalae</taxon>
        <taxon>asterids</taxon>
        <taxon>campanulids</taxon>
        <taxon>Asterales</taxon>
        <taxon>Asteraceae</taxon>
        <taxon>Cichorioideae</taxon>
        <taxon>Cichorieae</taxon>
        <taxon>Lactucinae</taxon>
        <taxon>Lactuca</taxon>
    </lineage>
</organism>
<dbReference type="PANTHER" id="PTHR37716:SF1">
    <property type="entry name" value="OS07G0568900 PROTEIN"/>
    <property type="match status" value="1"/>
</dbReference>
<evidence type="ECO:0000313" key="2">
    <source>
        <dbReference type="EMBL" id="CAH1435979.1"/>
    </source>
</evidence>